<feature type="compositionally biased region" description="Basic and acidic residues" evidence="6">
    <location>
        <begin position="493"/>
        <end position="505"/>
    </location>
</feature>
<evidence type="ECO:0000256" key="5">
    <source>
        <dbReference type="HAMAP-Rule" id="MF_03043"/>
    </source>
</evidence>
<comment type="subunit">
    <text evidence="5">Heterodimer of a catalytic subunit and an accessory subunit.</text>
</comment>
<evidence type="ECO:0000256" key="6">
    <source>
        <dbReference type="SAM" id="MobiDB-lite"/>
    </source>
</evidence>
<evidence type="ECO:0000313" key="9">
    <source>
        <dbReference type="Proteomes" id="UP001302126"/>
    </source>
</evidence>
<sequence length="505" mass="54523">MTVDIQDPEQEIMRFEVLKAAVNDGATAAAAAAAAAAARLGRLAFPGRAPINTPNFLGVTSRGTLPHVTPDNVSQHLNIGGVYMSLEDFIEKPQQNIKRIPPIYAQPVSPKLPTPLYSFTGMPSSVPIILSARRLPAVPSPLGNTNKSVSIFTNTGFQTLTTDDYRAAVSTLKPDIAIPLADLTSNTSGPPTSKRALRMAERTDEWIVDWFSSSSPPPSTATFAPVLPIPYPIQWEYLARLAEDYVPTNQLSGLAFHDNPDLLPDIAEHCPSLLPLPRLSLIPSISTTPHQVLRQVALGIDLFTLPFINTVSDAGIALNFAFPAPSPPPSGLQPLGTDLSLPSFATSLTPLATSLRNCQCYACKSHHAAYVHHLLAAREMLGWTLLQIHNHAVMTSFFAGIRFVLETGGEELFEKERNRFLATYEPDFPAGMGERPRQRGYQYKSVGGGEPKKNKPAWGKLGPDTPPAGEGQTGEEGPETPVVPEGQTDTVEELEKKGFAEEVAS</sequence>
<feature type="binding site" evidence="5">
    <location>
        <position position="389"/>
    </location>
    <ligand>
        <name>Zn(2+)</name>
        <dbReference type="ChEBI" id="CHEBI:29105"/>
    </ligand>
</feature>
<comment type="caution">
    <text evidence="8">The sequence shown here is derived from an EMBL/GenBank/DDBJ whole genome shotgun (WGS) entry which is preliminary data.</text>
</comment>
<feature type="binding site" evidence="5">
    <location>
        <position position="363"/>
    </location>
    <ligand>
        <name>Zn(2+)</name>
        <dbReference type="ChEBI" id="CHEBI:29105"/>
    </ligand>
</feature>
<feature type="binding site" evidence="5">
    <location>
        <position position="358"/>
    </location>
    <ligand>
        <name>Zn(2+)</name>
        <dbReference type="ChEBI" id="CHEBI:29105"/>
    </ligand>
</feature>
<dbReference type="InterPro" id="IPR002616">
    <property type="entry name" value="tRNA_ribo_trans-like"/>
</dbReference>
<comment type="similarity">
    <text evidence="5">Belongs to the queuine tRNA-ribosyltransferase family. QTRT2 subfamily.</text>
</comment>
<proteinExistence type="inferred from homology"/>
<dbReference type="SUPFAM" id="SSF51713">
    <property type="entry name" value="tRNA-guanine transglycosylase"/>
    <property type="match status" value="1"/>
</dbReference>
<dbReference type="GO" id="GO:0008479">
    <property type="term" value="F:tRNA-guanosine(34) queuine transglycosylase activity"/>
    <property type="evidence" value="ECO:0007669"/>
    <property type="project" value="UniProtKB-UniRule"/>
</dbReference>
<organism evidence="8 9">
    <name type="scientific">Podospora australis</name>
    <dbReference type="NCBI Taxonomy" id="1536484"/>
    <lineage>
        <taxon>Eukaryota</taxon>
        <taxon>Fungi</taxon>
        <taxon>Dikarya</taxon>
        <taxon>Ascomycota</taxon>
        <taxon>Pezizomycotina</taxon>
        <taxon>Sordariomycetes</taxon>
        <taxon>Sordariomycetidae</taxon>
        <taxon>Sordariales</taxon>
        <taxon>Podosporaceae</taxon>
        <taxon>Podospora</taxon>
    </lineage>
</organism>
<dbReference type="PANTHER" id="PTHR46064">
    <property type="entry name" value="QUEUINE TRNA-RIBOSYLTRANSFERASE ACCESSORY SUBUNIT 2"/>
    <property type="match status" value="1"/>
</dbReference>
<gene>
    <name evidence="8" type="ORF">QBC35DRAFT_482195</name>
</gene>
<dbReference type="GO" id="GO:0005737">
    <property type="term" value="C:cytoplasm"/>
    <property type="evidence" value="ECO:0007669"/>
    <property type="project" value="UniProtKB-SubCell"/>
</dbReference>
<keyword evidence="2 5" id="KW-0819">tRNA processing</keyword>
<keyword evidence="3 5" id="KW-0479">Metal-binding</keyword>
<feature type="domain" description="tRNA-guanine(15) transglycosylase-like" evidence="7">
    <location>
        <begin position="37"/>
        <end position="417"/>
    </location>
</feature>
<keyword evidence="9" id="KW-1185">Reference proteome</keyword>
<dbReference type="AlphaFoldDB" id="A0AAN6X3Z0"/>
<evidence type="ECO:0000256" key="4">
    <source>
        <dbReference type="ARBA" id="ARBA00022833"/>
    </source>
</evidence>
<name>A0AAN6X3Z0_9PEZI</name>
<feature type="binding site" evidence="5">
    <location>
        <position position="360"/>
    </location>
    <ligand>
        <name>Zn(2+)</name>
        <dbReference type="ChEBI" id="CHEBI:29105"/>
    </ligand>
</feature>
<evidence type="ECO:0000313" key="8">
    <source>
        <dbReference type="EMBL" id="KAK4192943.1"/>
    </source>
</evidence>
<evidence type="ECO:0000256" key="2">
    <source>
        <dbReference type="ARBA" id="ARBA00022694"/>
    </source>
</evidence>
<feature type="region of interest" description="Disordered" evidence="6">
    <location>
        <begin position="429"/>
        <end position="505"/>
    </location>
</feature>
<dbReference type="Pfam" id="PF01702">
    <property type="entry name" value="TGT"/>
    <property type="match status" value="1"/>
</dbReference>
<comment type="cofactor">
    <cofactor evidence="5">
        <name>Zn(2+)</name>
        <dbReference type="ChEBI" id="CHEBI:29105"/>
    </cofactor>
    <text evidence="5">Binds 1 zinc ion per subunit.</text>
</comment>
<dbReference type="GO" id="GO:0046872">
    <property type="term" value="F:metal ion binding"/>
    <property type="evidence" value="ECO:0007669"/>
    <property type="project" value="UniProtKB-KW"/>
</dbReference>
<dbReference type="EMBL" id="MU864352">
    <property type="protein sequence ID" value="KAK4192943.1"/>
    <property type="molecule type" value="Genomic_DNA"/>
</dbReference>
<accession>A0AAN6X3Z0</accession>
<dbReference type="InterPro" id="IPR028592">
    <property type="entry name" value="QTRTD1"/>
</dbReference>
<comment type="function">
    <text evidence="5">Non-catalytic subunit of the queuine tRNA-ribosyltransferase (TGT) that catalyzes the base-exchange of a guanine (G) residue with queuine (Q) at position 34 (anticodon wobble position) in tRNAs with GU(N) anticodons (tRNA-Asp, -Asn, -His and -Tyr), resulting in the hypermodified nucleoside queuosine (7-(((4,5-cis-dihydroxy-2-cyclopenten-1-yl)amino)methyl)-7-deazaguanosine).</text>
</comment>
<dbReference type="InterPro" id="IPR050852">
    <property type="entry name" value="Queuine_tRNA-ribosyltrfase"/>
</dbReference>
<dbReference type="PANTHER" id="PTHR46064:SF1">
    <property type="entry name" value="QUEUINE TRNA-RIBOSYLTRANSFERASE ACCESSORY SUBUNIT 2"/>
    <property type="match status" value="1"/>
</dbReference>
<keyword evidence="4 5" id="KW-0862">Zinc</keyword>
<dbReference type="HAMAP" id="MF_03043">
    <property type="entry name" value="QTRT2"/>
    <property type="match status" value="1"/>
</dbReference>
<evidence type="ECO:0000259" key="7">
    <source>
        <dbReference type="Pfam" id="PF01702"/>
    </source>
</evidence>
<reference evidence="8" key="1">
    <citation type="journal article" date="2023" name="Mol. Phylogenet. Evol.">
        <title>Genome-scale phylogeny and comparative genomics of the fungal order Sordariales.</title>
        <authorList>
            <person name="Hensen N."/>
            <person name="Bonometti L."/>
            <person name="Westerberg I."/>
            <person name="Brannstrom I.O."/>
            <person name="Guillou S."/>
            <person name="Cros-Aarteil S."/>
            <person name="Calhoun S."/>
            <person name="Haridas S."/>
            <person name="Kuo A."/>
            <person name="Mondo S."/>
            <person name="Pangilinan J."/>
            <person name="Riley R."/>
            <person name="LaButti K."/>
            <person name="Andreopoulos B."/>
            <person name="Lipzen A."/>
            <person name="Chen C."/>
            <person name="Yan M."/>
            <person name="Daum C."/>
            <person name="Ng V."/>
            <person name="Clum A."/>
            <person name="Steindorff A."/>
            <person name="Ohm R.A."/>
            <person name="Martin F."/>
            <person name="Silar P."/>
            <person name="Natvig D.O."/>
            <person name="Lalanne C."/>
            <person name="Gautier V."/>
            <person name="Ament-Velasquez S.L."/>
            <person name="Kruys A."/>
            <person name="Hutchinson M.I."/>
            <person name="Powell A.J."/>
            <person name="Barry K."/>
            <person name="Miller A.N."/>
            <person name="Grigoriev I.V."/>
            <person name="Debuchy R."/>
            <person name="Gladieux P."/>
            <person name="Hiltunen Thoren M."/>
            <person name="Johannesson H."/>
        </authorList>
    </citation>
    <scope>NUCLEOTIDE SEQUENCE</scope>
    <source>
        <strain evidence="8">PSN309</strain>
    </source>
</reference>
<dbReference type="Proteomes" id="UP001302126">
    <property type="component" value="Unassembled WGS sequence"/>
</dbReference>
<dbReference type="Gene3D" id="3.20.20.105">
    <property type="entry name" value="Queuine tRNA-ribosyltransferase-like"/>
    <property type="match status" value="1"/>
</dbReference>
<reference evidence="8" key="2">
    <citation type="submission" date="2023-05" db="EMBL/GenBank/DDBJ databases">
        <authorList>
            <consortium name="Lawrence Berkeley National Laboratory"/>
            <person name="Steindorff A."/>
            <person name="Hensen N."/>
            <person name="Bonometti L."/>
            <person name="Westerberg I."/>
            <person name="Brannstrom I.O."/>
            <person name="Guillou S."/>
            <person name="Cros-Aarteil S."/>
            <person name="Calhoun S."/>
            <person name="Haridas S."/>
            <person name="Kuo A."/>
            <person name="Mondo S."/>
            <person name="Pangilinan J."/>
            <person name="Riley R."/>
            <person name="Labutti K."/>
            <person name="Andreopoulos B."/>
            <person name="Lipzen A."/>
            <person name="Chen C."/>
            <person name="Yanf M."/>
            <person name="Daum C."/>
            <person name="Ng V."/>
            <person name="Clum A."/>
            <person name="Ohm R."/>
            <person name="Martin F."/>
            <person name="Silar P."/>
            <person name="Natvig D."/>
            <person name="Lalanne C."/>
            <person name="Gautier V."/>
            <person name="Ament-Velasquez S.L."/>
            <person name="Kruys A."/>
            <person name="Hutchinson M.I."/>
            <person name="Powell A.J."/>
            <person name="Barry K."/>
            <person name="Miller A.N."/>
            <person name="Grigoriev I.V."/>
            <person name="Debuchy R."/>
            <person name="Gladieux P."/>
            <person name="Thoren M.H."/>
            <person name="Johannesson H."/>
        </authorList>
    </citation>
    <scope>NUCLEOTIDE SEQUENCE</scope>
    <source>
        <strain evidence="8">PSN309</strain>
    </source>
</reference>
<comment type="subcellular location">
    <subcellularLocation>
        <location evidence="5">Cytoplasm</location>
    </subcellularLocation>
</comment>
<dbReference type="InterPro" id="IPR036511">
    <property type="entry name" value="TGT-like_sf"/>
</dbReference>
<protein>
    <recommendedName>
        <fullName evidence="5">Queuine tRNA-ribosyltransferase accessory subunit 2</fullName>
    </recommendedName>
    <alternativeName>
        <fullName evidence="5">Queuine tRNA-ribosyltransferase domain-containing protein 1</fullName>
    </alternativeName>
</protein>
<evidence type="ECO:0000256" key="1">
    <source>
        <dbReference type="ARBA" id="ARBA00022490"/>
    </source>
</evidence>
<evidence type="ECO:0000256" key="3">
    <source>
        <dbReference type="ARBA" id="ARBA00022723"/>
    </source>
</evidence>
<dbReference type="GO" id="GO:0006400">
    <property type="term" value="P:tRNA modification"/>
    <property type="evidence" value="ECO:0007669"/>
    <property type="project" value="InterPro"/>
</dbReference>
<keyword evidence="1 5" id="KW-0963">Cytoplasm</keyword>